<sequence length="347" mass="38335">MIAFILLRCKSRSNKKSSKDDDKKGKDKDPGEYLEDLERYSNRYLSELPEDQMEQRVDWRVDWSQRRISTCPNLLGKKGSRSSPPAPVPYARPEDKGGVLPANHATQYQHNITGGIYLTTLIAQIKRFQATPARNDIAAETKRLEAEKERRTPSFAFALPEASALAFSDDEATELADRLVKLTTRPRKGVAKNVASWVAEARPLLDMNTLGRLAEYAELLANVKSSPAPTSAAINRMSSTVSQAPLTMAVPVSDDHEAVAAATNNADPDAIDKAEEQYVDISRVLNETSTTYESYDNALALTGFPHFTDNAAPSHNGNRGPVTFKPHQVIDAATLVRILYSPCRTVY</sequence>
<evidence type="ECO:0000313" key="3">
    <source>
        <dbReference type="Proteomes" id="UP000016923"/>
    </source>
</evidence>
<keyword evidence="3" id="KW-1185">Reference proteome</keyword>
<reference evidence="2 3" key="1">
    <citation type="journal article" date="2013" name="BMC Genomics">
        <title>The genome and transcriptome of the pine saprophyte Ophiostoma piceae, and a comparison with the bark beetle-associated pine pathogen Grosmannia clavigera.</title>
        <authorList>
            <person name="Haridas S."/>
            <person name="Wang Y."/>
            <person name="Lim L."/>
            <person name="Massoumi Alamouti S."/>
            <person name="Jackman S."/>
            <person name="Docking R."/>
            <person name="Robertson G."/>
            <person name="Birol I."/>
            <person name="Bohlmann J."/>
            <person name="Breuil C."/>
        </authorList>
    </citation>
    <scope>NUCLEOTIDE SEQUENCE [LARGE SCALE GENOMIC DNA]</scope>
    <source>
        <strain evidence="2 3">UAMH 11346</strain>
    </source>
</reference>
<organism evidence="2 3">
    <name type="scientific">Ophiostoma piceae (strain UAMH 11346)</name>
    <name type="common">Sap stain fungus</name>
    <dbReference type="NCBI Taxonomy" id="1262450"/>
    <lineage>
        <taxon>Eukaryota</taxon>
        <taxon>Fungi</taxon>
        <taxon>Dikarya</taxon>
        <taxon>Ascomycota</taxon>
        <taxon>Pezizomycotina</taxon>
        <taxon>Sordariomycetes</taxon>
        <taxon>Sordariomycetidae</taxon>
        <taxon>Ophiostomatales</taxon>
        <taxon>Ophiostomataceae</taxon>
        <taxon>Ophiostoma</taxon>
    </lineage>
</organism>
<protein>
    <submittedName>
        <fullName evidence="2">Uncharacterized protein</fullName>
    </submittedName>
</protein>
<name>S3D776_OPHP1</name>
<feature type="compositionally biased region" description="Basic and acidic residues" evidence="1">
    <location>
        <begin position="17"/>
        <end position="33"/>
    </location>
</feature>
<proteinExistence type="predicted"/>
<dbReference type="EMBL" id="KE148147">
    <property type="protein sequence ID" value="EPE09235.1"/>
    <property type="molecule type" value="Genomic_DNA"/>
</dbReference>
<dbReference type="AlphaFoldDB" id="S3D776"/>
<dbReference type="Proteomes" id="UP000016923">
    <property type="component" value="Unassembled WGS sequence"/>
</dbReference>
<evidence type="ECO:0000256" key="1">
    <source>
        <dbReference type="SAM" id="MobiDB-lite"/>
    </source>
</evidence>
<evidence type="ECO:0000313" key="2">
    <source>
        <dbReference type="EMBL" id="EPE09235.1"/>
    </source>
</evidence>
<gene>
    <name evidence="2" type="ORF">F503_07011</name>
</gene>
<dbReference type="VEuPathDB" id="FungiDB:F503_07011"/>
<dbReference type="HOGENOM" id="CLU_799493_0_0_1"/>
<feature type="region of interest" description="Disordered" evidence="1">
    <location>
        <begin position="12"/>
        <end position="33"/>
    </location>
</feature>
<accession>S3D776</accession>